<keyword evidence="1" id="KW-0812">Transmembrane</keyword>
<accession>A0A133YHA8</accession>
<dbReference type="OrthoDB" id="9806952at2"/>
<feature type="domain" description="HD" evidence="2">
    <location>
        <begin position="575"/>
        <end position="721"/>
    </location>
</feature>
<dbReference type="AlphaFoldDB" id="A0A133YHA8"/>
<dbReference type="PANTHER" id="PTHR36442:SF1">
    <property type="entry name" value="CYCLIC-DI-AMP PHOSPHODIESTERASE PGPH"/>
    <property type="match status" value="1"/>
</dbReference>
<dbReference type="EMBL" id="LSCV01000002">
    <property type="protein sequence ID" value="KXB42582.1"/>
    <property type="molecule type" value="Genomic_DNA"/>
</dbReference>
<feature type="transmembrane region" description="Helical" evidence="1">
    <location>
        <begin position="461"/>
        <end position="482"/>
    </location>
</feature>
<keyword evidence="4" id="KW-1185">Reference proteome</keyword>
<dbReference type="STRING" id="1497955.HMPREF1872_00270"/>
<dbReference type="PANTHER" id="PTHR36442">
    <property type="entry name" value="CYCLIC-DI-AMP PHOSPHODIESTERASE PGPH"/>
    <property type="match status" value="1"/>
</dbReference>
<dbReference type="InterPro" id="IPR006674">
    <property type="entry name" value="HD_domain"/>
</dbReference>
<evidence type="ECO:0000256" key="1">
    <source>
        <dbReference type="SAM" id="Phobius"/>
    </source>
</evidence>
<dbReference type="InterPro" id="IPR006675">
    <property type="entry name" value="HDIG_dom"/>
</dbReference>
<dbReference type="SUPFAM" id="SSF109604">
    <property type="entry name" value="HD-domain/PDEase-like"/>
    <property type="match status" value="1"/>
</dbReference>
<feature type="transmembrane region" description="Helical" evidence="1">
    <location>
        <begin position="365"/>
        <end position="386"/>
    </location>
</feature>
<feature type="transmembrane region" description="Helical" evidence="1">
    <location>
        <begin position="423"/>
        <end position="440"/>
    </location>
</feature>
<protein>
    <submittedName>
        <fullName evidence="3">HDIG domain protein</fullName>
    </submittedName>
</protein>
<feature type="transmembrane region" description="Helical" evidence="1">
    <location>
        <begin position="398"/>
        <end position="417"/>
    </location>
</feature>
<proteinExistence type="predicted"/>
<dbReference type="Pfam" id="PF07697">
    <property type="entry name" value="7TMR-HDED"/>
    <property type="match status" value="1"/>
</dbReference>
<dbReference type="SMART" id="SM00471">
    <property type="entry name" value="HDc"/>
    <property type="match status" value="1"/>
</dbReference>
<comment type="caution">
    <text evidence="3">The sequence shown here is derived from an EMBL/GenBank/DDBJ whole genome shotgun (WGS) entry which is preliminary data.</text>
</comment>
<dbReference type="Proteomes" id="UP000070080">
    <property type="component" value="Unassembled WGS sequence"/>
</dbReference>
<sequence>MRLNFHRLNKFLRCTLASVLLIVFLLFVYWQSLPRKYDLHIGQVSPYDITASHNLIDKNATRLKAISEASAVSPIFTRSEAMSAQCLAKLDEYLSILYNLRLPVWQDYAEVSGEKLKDNLVNALADFNAIFPDADRDVAENKAETEATEATTIETATANQEKGVEPSSSVAKDAESALAKNVKPEVKVLTEAEKKAIQAKVEASYPKNTELKELAKRISSLSKNKGIYIAETYAHLLAEAEPSVFMSLIIELRTTAKSIMSQDLNKEKLDIAITHKSAKLVETVKNYTELYSVTAPILRSILAANLRYDAQVTREARNTVYERAMANPIQIHRGTRIVNYNDVISESQYENLKQLGLLKDADQNYQYLFVLLAMAFVCLGLSVVYLSRRTNDYSAARGSNFILTTSAVAVIICSLYTAKISTFLLPIPFFILISLIYFNTRDSLFLTMVLISFLSILSDNTVAHFVGYTVAALIMLLIMSYSKQKNNYLLLIIASSVAMIIGGAFYAVFEYQTLMEAIKVLGFCLLNGLLCALVTIGVVPLFDFTFAAVSPMRLVALAQPDAPLMKRLFMEALGTYQHSMMVANLAETAAEAVGANTLLCRVGAYYHDIGKLEQPLMFTENQDDYNPHDDLQPESSYQIITRHVLMGQKMAKRYRLPQALQNIIKEHHGTTVLFYFYKKAEKEHQKLNLPPVDKANWRYPWQTPSSKEAAIVMLADSLEAAMKSTGYRTVQQVEEMARKIVHDKNSQDQLIHSGLSYQDVEDILQAFKRVYAGVFKERVKYPDVSKS</sequence>
<evidence type="ECO:0000313" key="4">
    <source>
        <dbReference type="Proteomes" id="UP000070080"/>
    </source>
</evidence>
<dbReference type="InterPro" id="IPR011621">
    <property type="entry name" value="Metal-dep_PHydrolase_7TM_intra"/>
</dbReference>
<dbReference type="Pfam" id="PF01966">
    <property type="entry name" value="HD"/>
    <property type="match status" value="1"/>
</dbReference>
<feature type="transmembrane region" description="Helical" evidence="1">
    <location>
        <begin position="520"/>
        <end position="542"/>
    </location>
</feature>
<dbReference type="PROSITE" id="PS51831">
    <property type="entry name" value="HD"/>
    <property type="match status" value="1"/>
</dbReference>
<dbReference type="Gene3D" id="1.10.3210.10">
    <property type="entry name" value="Hypothetical protein af1432"/>
    <property type="match status" value="1"/>
</dbReference>
<dbReference type="PATRIC" id="fig|1497955.3.peg.254"/>
<dbReference type="InterPro" id="IPR011624">
    <property type="entry name" value="Metal-dep_PHydrolase_7TM_extra"/>
</dbReference>
<evidence type="ECO:0000313" key="3">
    <source>
        <dbReference type="EMBL" id="KXB42582.1"/>
    </source>
</evidence>
<gene>
    <name evidence="3" type="ORF">HMPREF1872_00270</name>
</gene>
<feature type="transmembrane region" description="Helical" evidence="1">
    <location>
        <begin position="12"/>
        <end position="30"/>
    </location>
</feature>
<dbReference type="CDD" id="cd00077">
    <property type="entry name" value="HDc"/>
    <property type="match status" value="1"/>
</dbReference>
<evidence type="ECO:0000259" key="2">
    <source>
        <dbReference type="PROSITE" id="PS51831"/>
    </source>
</evidence>
<dbReference type="InterPro" id="IPR003607">
    <property type="entry name" value="HD/PDEase_dom"/>
</dbReference>
<organism evidence="3 4">
    <name type="scientific">Amygdalobacter nucleatus</name>
    <dbReference type="NCBI Taxonomy" id="3029274"/>
    <lineage>
        <taxon>Bacteria</taxon>
        <taxon>Bacillati</taxon>
        <taxon>Bacillota</taxon>
        <taxon>Clostridia</taxon>
        <taxon>Eubacteriales</taxon>
        <taxon>Oscillospiraceae</taxon>
        <taxon>Amygdalobacter</taxon>
    </lineage>
</organism>
<keyword evidence="1" id="KW-0472">Membrane</keyword>
<name>A0A133YHA8_9FIRM</name>
<feature type="transmembrane region" description="Helical" evidence="1">
    <location>
        <begin position="488"/>
        <end position="508"/>
    </location>
</feature>
<dbReference type="InterPro" id="IPR052722">
    <property type="entry name" value="PgpH_phosphodiesterase"/>
</dbReference>
<dbReference type="Pfam" id="PF07698">
    <property type="entry name" value="7TM-7TMR_HD"/>
    <property type="match status" value="1"/>
</dbReference>
<keyword evidence="1" id="KW-1133">Transmembrane helix</keyword>
<dbReference type="NCBIfam" id="TIGR00277">
    <property type="entry name" value="HDIG"/>
    <property type="match status" value="1"/>
</dbReference>
<reference evidence="4" key="1">
    <citation type="submission" date="2016-01" db="EMBL/GenBank/DDBJ databases">
        <authorList>
            <person name="Mitreva M."/>
            <person name="Pepin K.H."/>
            <person name="Mihindukulasuriya K.A."/>
            <person name="Fulton R."/>
            <person name="Fronick C."/>
            <person name="O'Laughlin M."/>
            <person name="Miner T."/>
            <person name="Herter B."/>
            <person name="Rosa B.A."/>
            <person name="Cordes M."/>
            <person name="Tomlinson C."/>
            <person name="Wollam A."/>
            <person name="Palsikar V.B."/>
            <person name="Mardis E.R."/>
            <person name="Wilson R.K."/>
        </authorList>
    </citation>
    <scope>NUCLEOTIDE SEQUENCE [LARGE SCALE GENOMIC DNA]</scope>
    <source>
        <strain evidence="4">KA00274</strain>
    </source>
</reference>
<dbReference type="RefSeq" id="WP_066712743.1">
    <property type="nucleotide sequence ID" value="NZ_JARFNM010000001.1"/>
</dbReference>